<dbReference type="AlphaFoldDB" id="A0A177WX32"/>
<comment type="cofactor">
    <cofactor evidence="1">
        <name>FMN</name>
        <dbReference type="ChEBI" id="CHEBI:58210"/>
    </cofactor>
</comment>
<evidence type="ECO:0000256" key="6">
    <source>
        <dbReference type="ARBA" id="ARBA00022691"/>
    </source>
</evidence>
<dbReference type="Gene3D" id="1.20.990.10">
    <property type="entry name" value="NADPH-cytochrome p450 Reductase, Chain A, domain 3"/>
    <property type="match status" value="1"/>
</dbReference>
<dbReference type="STRING" id="403673.A0A177WX32"/>
<dbReference type="SUPFAM" id="SSF52218">
    <property type="entry name" value="Flavoproteins"/>
    <property type="match status" value="1"/>
</dbReference>
<evidence type="ECO:0000256" key="3">
    <source>
        <dbReference type="ARBA" id="ARBA00022605"/>
    </source>
</evidence>
<gene>
    <name evidence="15" type="ORF">BDEG_27449</name>
</gene>
<dbReference type="EMBL" id="DS022311">
    <property type="protein sequence ID" value="OAJ44185.1"/>
    <property type="molecule type" value="Genomic_DNA"/>
</dbReference>
<keyword evidence="8" id="KW-0521">NADP</keyword>
<evidence type="ECO:0000313" key="16">
    <source>
        <dbReference type="Proteomes" id="UP000077115"/>
    </source>
</evidence>
<dbReference type="SUPFAM" id="SSF52343">
    <property type="entry name" value="Ferredoxin reductase-like, C-terminal NADP-linked domain"/>
    <property type="match status" value="1"/>
</dbReference>
<evidence type="ECO:0000256" key="10">
    <source>
        <dbReference type="ARBA" id="ARBA00023167"/>
    </source>
</evidence>
<dbReference type="Pfam" id="PF00258">
    <property type="entry name" value="Flavodoxin_1"/>
    <property type="match status" value="1"/>
</dbReference>
<accession>A0A177WX32</accession>
<evidence type="ECO:0000313" key="15">
    <source>
        <dbReference type="EMBL" id="OAJ44185.1"/>
    </source>
</evidence>
<dbReference type="EC" id="1.16.1.8" evidence="11"/>
<keyword evidence="9" id="KW-0560">Oxidoreductase</keyword>
<dbReference type="SUPFAM" id="SSF63380">
    <property type="entry name" value="Riboflavin synthase domain-like"/>
    <property type="match status" value="1"/>
</dbReference>
<dbReference type="InterPro" id="IPR001433">
    <property type="entry name" value="OxRdtase_FAD/NAD-bd"/>
</dbReference>
<evidence type="ECO:0000256" key="2">
    <source>
        <dbReference type="ARBA" id="ARBA00001974"/>
    </source>
</evidence>
<dbReference type="Gene3D" id="3.40.50.80">
    <property type="entry name" value="Nucleotide-binding domain of ferredoxin-NADP reductase (FNR) module"/>
    <property type="match status" value="1"/>
</dbReference>
<dbReference type="Gene3D" id="2.40.30.10">
    <property type="entry name" value="Translation factors"/>
    <property type="match status" value="1"/>
</dbReference>
<keyword evidence="7" id="KW-0274">FAD</keyword>
<keyword evidence="3" id="KW-0028">Amino-acid biosynthesis</keyword>
<evidence type="ECO:0000259" key="13">
    <source>
        <dbReference type="PROSITE" id="PS50902"/>
    </source>
</evidence>
<feature type="domain" description="Flavodoxin-like" evidence="13">
    <location>
        <begin position="133"/>
        <end position="277"/>
    </location>
</feature>
<reference evidence="15 16" key="1">
    <citation type="submission" date="2006-10" db="EMBL/GenBank/DDBJ databases">
        <title>The Genome Sequence of Batrachochytrium dendrobatidis JEL423.</title>
        <authorList>
            <consortium name="The Broad Institute Genome Sequencing Platform"/>
            <person name="Birren B."/>
            <person name="Lander E."/>
            <person name="Galagan J."/>
            <person name="Cuomo C."/>
            <person name="Devon K."/>
            <person name="Jaffe D."/>
            <person name="Butler J."/>
            <person name="Alvarez P."/>
            <person name="Gnerre S."/>
            <person name="Grabherr M."/>
            <person name="Kleber M."/>
            <person name="Mauceli E."/>
            <person name="Brockman W."/>
            <person name="Young S."/>
            <person name="LaButti K."/>
            <person name="Sykes S."/>
            <person name="DeCaprio D."/>
            <person name="Crawford M."/>
            <person name="Koehrsen M."/>
            <person name="Engels R."/>
            <person name="Montgomery P."/>
            <person name="Pearson M."/>
            <person name="Howarth C."/>
            <person name="Larson L."/>
            <person name="White J."/>
            <person name="O'Leary S."/>
            <person name="Kodira C."/>
            <person name="Zeng Q."/>
            <person name="Yandava C."/>
            <person name="Alvarado L."/>
            <person name="Longcore J."/>
            <person name="James T."/>
        </authorList>
    </citation>
    <scope>NUCLEOTIDE SEQUENCE [LARGE SCALE GENOMIC DNA]</scope>
    <source>
        <strain evidence="15 16">JEL423</strain>
    </source>
</reference>
<dbReference type="InterPro" id="IPR008254">
    <property type="entry name" value="Flavodoxin/NO_synth"/>
</dbReference>
<evidence type="ECO:0000256" key="4">
    <source>
        <dbReference type="ARBA" id="ARBA00022630"/>
    </source>
</evidence>
<dbReference type="PANTHER" id="PTHR19384:SF84">
    <property type="entry name" value="METHIONINE SYNTHASE REDUCTASE"/>
    <property type="match status" value="1"/>
</dbReference>
<proteinExistence type="predicted"/>
<dbReference type="PRINTS" id="PR00371">
    <property type="entry name" value="FPNCR"/>
</dbReference>
<dbReference type="InterPro" id="IPR003097">
    <property type="entry name" value="CysJ-like_FAD-binding"/>
</dbReference>
<sequence length="846" mass="93332">MTQELIPQDSNTSTNSIDSFINNSDHLYCSPTPSSHRMFLYGANPDIRILNPSLNSTNNHYKPKARTAQPSDTAKAFRIIDNLLLSLAPTNYSIENRLRASWNLAMVKATPRPTSIDRVVHSVSSMSLGIDSIVVIYASQTGTAEAIARHIHGEALLRGFQSYCFQANDVNRIPWLENNMLVFVSSTTGDGHHPDNSNLLWKWLRPGSTPNPATVLAGKPYTILGLGDSNYTNFCTPAKRLDRRLIQLGAKSVLAKALADASVGIESVVDPWIENLWLVLNSILTRDHLKAAAFAKLLVNQAGSSVDLNKDFASNDITTSNARTQSGRPRSFVRLARQSFAASTAQLAATSNQNDVHDSVKANLVNPNDCYSGRPMHLSHMDVLASSSKLTGLAKAPVQLVDLLASENTRDYLMPINQLLPCLDQPPSHNAPLMAKISNVRCLTGQIATDRVLEIELDLTGLNWNYAAGDAFGILAPNPSDLVQRLIERLNLGSGNQIVELSPKQKSDLPFTTATPPTYTEILTYFIELHALPKKSFFRLLAEYTTNVDEKKQLLFLCSTQGSESFKNLRAQQPNILDILSTFKSCSPPFSILIDCLGCLQPRFYSAASSPIERARIRFAFNVVSYGVNDPCTNTPKPMRGLCSSWLDSLTGYTTCRSWVDVSMNDVYIPIFPRVAASAFHLPKDIQHSPIPLILIASGTGISPFISFLESLAEAKRLHPTAYTPRPVWLIHGHRFDGDEGDSLYHSEIQSYISCGIVTEFVECVSRGEHPSIHSYVQDAVWANRKSIWELVDAHNACLYICGSLAMGKGIHDMLIKVIMDLKNVGSVEAVRVLNELSDGRYLLFF</sequence>
<dbReference type="GO" id="GO:0030586">
    <property type="term" value="F:[methionine synthase] reductase (NADPH) activity"/>
    <property type="evidence" value="ECO:0007669"/>
    <property type="project" value="UniProtKB-EC"/>
</dbReference>
<dbReference type="PROSITE" id="PS50902">
    <property type="entry name" value="FLAVODOXIN_LIKE"/>
    <property type="match status" value="1"/>
</dbReference>
<dbReference type="PRINTS" id="PR00369">
    <property type="entry name" value="FLAVODOXIN"/>
</dbReference>
<evidence type="ECO:0000256" key="9">
    <source>
        <dbReference type="ARBA" id="ARBA00023002"/>
    </source>
</evidence>
<dbReference type="PANTHER" id="PTHR19384">
    <property type="entry name" value="NITRIC OXIDE SYNTHASE-RELATED"/>
    <property type="match status" value="1"/>
</dbReference>
<evidence type="ECO:0000259" key="14">
    <source>
        <dbReference type="PROSITE" id="PS51384"/>
    </source>
</evidence>
<dbReference type="InterPro" id="IPR001094">
    <property type="entry name" value="Flavdoxin-like"/>
</dbReference>
<dbReference type="GO" id="GO:0005829">
    <property type="term" value="C:cytosol"/>
    <property type="evidence" value="ECO:0007669"/>
    <property type="project" value="TreeGrafter"/>
</dbReference>
<name>A0A177WX32_BATDL</name>
<evidence type="ECO:0000256" key="1">
    <source>
        <dbReference type="ARBA" id="ARBA00001917"/>
    </source>
</evidence>
<dbReference type="PROSITE" id="PS51384">
    <property type="entry name" value="FAD_FR"/>
    <property type="match status" value="1"/>
</dbReference>
<dbReference type="InterPro" id="IPR001709">
    <property type="entry name" value="Flavoprot_Pyr_Nucl_cyt_Rdtase"/>
</dbReference>
<dbReference type="InterPro" id="IPR039261">
    <property type="entry name" value="FNR_nucleotide-bd"/>
</dbReference>
<evidence type="ECO:0000256" key="11">
    <source>
        <dbReference type="ARBA" id="ARBA00039088"/>
    </source>
</evidence>
<reference evidence="15 16" key="2">
    <citation type="submission" date="2016-05" db="EMBL/GenBank/DDBJ databases">
        <title>Lineage-specific infection strategies underlie the spectrum of fungal disease in amphibians.</title>
        <authorList>
            <person name="Cuomo C.A."/>
            <person name="Farrer R.A."/>
            <person name="James T."/>
            <person name="Longcore J."/>
            <person name="Birren B."/>
        </authorList>
    </citation>
    <scope>NUCLEOTIDE SEQUENCE [LARGE SCALE GENOMIC DNA]</scope>
    <source>
        <strain evidence="15 16">JEL423</strain>
    </source>
</reference>
<dbReference type="VEuPathDB" id="FungiDB:BDEG_27449"/>
<dbReference type="eggNOG" id="KOG1158">
    <property type="taxonomic scope" value="Eukaryota"/>
</dbReference>
<dbReference type="Proteomes" id="UP000077115">
    <property type="component" value="Unassembled WGS sequence"/>
</dbReference>
<evidence type="ECO:0000256" key="5">
    <source>
        <dbReference type="ARBA" id="ARBA00022643"/>
    </source>
</evidence>
<dbReference type="GO" id="GO:0050667">
    <property type="term" value="P:homocysteine metabolic process"/>
    <property type="evidence" value="ECO:0007669"/>
    <property type="project" value="TreeGrafter"/>
</dbReference>
<dbReference type="InterPro" id="IPR017938">
    <property type="entry name" value="Riboflavin_synthase-like_b-brl"/>
</dbReference>
<feature type="domain" description="FAD-binding FR-type" evidence="14">
    <location>
        <begin position="430"/>
        <end position="683"/>
    </location>
</feature>
<keyword evidence="5" id="KW-0288">FMN</keyword>
<dbReference type="GO" id="GO:0050660">
    <property type="term" value="F:flavin adenine dinucleotide binding"/>
    <property type="evidence" value="ECO:0007669"/>
    <property type="project" value="TreeGrafter"/>
</dbReference>
<dbReference type="GO" id="GO:0010181">
    <property type="term" value="F:FMN binding"/>
    <property type="evidence" value="ECO:0007669"/>
    <property type="project" value="InterPro"/>
</dbReference>
<protein>
    <recommendedName>
        <fullName evidence="12">Methionine synthase reductase</fullName>
        <ecNumber evidence="11">1.16.1.8</ecNumber>
    </recommendedName>
</protein>
<keyword evidence="6" id="KW-0949">S-adenosyl-L-methionine</keyword>
<evidence type="ECO:0000256" key="8">
    <source>
        <dbReference type="ARBA" id="ARBA00022857"/>
    </source>
</evidence>
<evidence type="ECO:0000256" key="7">
    <source>
        <dbReference type="ARBA" id="ARBA00022827"/>
    </source>
</evidence>
<dbReference type="OrthoDB" id="1856718at2759"/>
<dbReference type="Pfam" id="PF00175">
    <property type="entry name" value="NAD_binding_1"/>
    <property type="match status" value="1"/>
</dbReference>
<dbReference type="GO" id="GO:0009086">
    <property type="term" value="P:methionine biosynthetic process"/>
    <property type="evidence" value="ECO:0007669"/>
    <property type="project" value="UniProtKB-KW"/>
</dbReference>
<keyword evidence="10" id="KW-0486">Methionine biosynthesis</keyword>
<evidence type="ECO:0000256" key="12">
    <source>
        <dbReference type="ARBA" id="ARBA00040659"/>
    </source>
</evidence>
<comment type="cofactor">
    <cofactor evidence="2">
        <name>FAD</name>
        <dbReference type="ChEBI" id="CHEBI:57692"/>
    </cofactor>
</comment>
<organism evidence="15 16">
    <name type="scientific">Batrachochytrium dendrobatidis (strain JEL423)</name>
    <dbReference type="NCBI Taxonomy" id="403673"/>
    <lineage>
        <taxon>Eukaryota</taxon>
        <taxon>Fungi</taxon>
        <taxon>Fungi incertae sedis</taxon>
        <taxon>Chytridiomycota</taxon>
        <taxon>Chytridiomycota incertae sedis</taxon>
        <taxon>Chytridiomycetes</taxon>
        <taxon>Rhizophydiales</taxon>
        <taxon>Rhizophydiales incertae sedis</taxon>
        <taxon>Batrachochytrium</taxon>
    </lineage>
</organism>
<dbReference type="InterPro" id="IPR023173">
    <property type="entry name" value="NADPH_Cyt_P450_Rdtase_alpha"/>
</dbReference>
<dbReference type="InterPro" id="IPR017927">
    <property type="entry name" value="FAD-bd_FR_type"/>
</dbReference>
<dbReference type="Gene3D" id="3.40.50.360">
    <property type="match status" value="1"/>
</dbReference>
<keyword evidence="4" id="KW-0285">Flavoprotein</keyword>
<dbReference type="InterPro" id="IPR029039">
    <property type="entry name" value="Flavoprotein-like_sf"/>
</dbReference>
<dbReference type="Pfam" id="PF00667">
    <property type="entry name" value="FAD_binding_1"/>
    <property type="match status" value="1"/>
</dbReference>